<evidence type="ECO:0000256" key="5">
    <source>
        <dbReference type="ARBA" id="ARBA00022989"/>
    </source>
</evidence>
<evidence type="ECO:0000313" key="10">
    <source>
        <dbReference type="EMBL" id="OGC25392.1"/>
    </source>
</evidence>
<accession>A0A1F4SY97</accession>
<dbReference type="GO" id="GO:0071555">
    <property type="term" value="P:cell wall organization"/>
    <property type="evidence" value="ECO:0007669"/>
    <property type="project" value="UniProtKB-KW"/>
</dbReference>
<comment type="caution">
    <text evidence="10">The sequence shown here is derived from an EMBL/GenBank/DDBJ whole genome shotgun (WGS) entry which is preliminary data.</text>
</comment>
<evidence type="ECO:0000256" key="9">
    <source>
        <dbReference type="PIRSR" id="PIRSR600715-1"/>
    </source>
</evidence>
<comment type="similarity">
    <text evidence="2 7">Belongs to the glycosyltransferase 4 family. MraY subfamily.</text>
</comment>
<dbReference type="GO" id="GO:0009252">
    <property type="term" value="P:peptidoglycan biosynthetic process"/>
    <property type="evidence" value="ECO:0007669"/>
    <property type="project" value="UniProtKB-UniRule"/>
</dbReference>
<dbReference type="GO" id="GO:0046872">
    <property type="term" value="F:metal ion binding"/>
    <property type="evidence" value="ECO:0007669"/>
    <property type="project" value="UniProtKB-KW"/>
</dbReference>
<name>A0A1F4SY97_UNCSA</name>
<evidence type="ECO:0000256" key="7">
    <source>
        <dbReference type="HAMAP-Rule" id="MF_00038"/>
    </source>
</evidence>
<dbReference type="UniPathway" id="UPA00219"/>
<dbReference type="GO" id="GO:0008963">
    <property type="term" value="F:phospho-N-acetylmuramoyl-pentapeptide-transferase activity"/>
    <property type="evidence" value="ECO:0007669"/>
    <property type="project" value="UniProtKB-UniRule"/>
</dbReference>
<evidence type="ECO:0000256" key="2">
    <source>
        <dbReference type="ARBA" id="ARBA00005583"/>
    </source>
</evidence>
<feature type="transmembrane region" description="Helical" evidence="7">
    <location>
        <begin position="74"/>
        <end position="91"/>
    </location>
</feature>
<comment type="cofactor">
    <cofactor evidence="7 9">
        <name>Mg(2+)</name>
        <dbReference type="ChEBI" id="CHEBI:18420"/>
    </cofactor>
</comment>
<dbReference type="CDD" id="cd06852">
    <property type="entry name" value="GT_MraY"/>
    <property type="match status" value="1"/>
</dbReference>
<dbReference type="PROSITE" id="PS01348">
    <property type="entry name" value="MRAY_2"/>
    <property type="match status" value="1"/>
</dbReference>
<feature type="transmembrane region" description="Helical" evidence="7">
    <location>
        <begin position="192"/>
        <end position="212"/>
    </location>
</feature>
<keyword evidence="7 9" id="KW-0479">Metal-binding</keyword>
<feature type="transmembrane region" description="Helical" evidence="7">
    <location>
        <begin position="294"/>
        <end position="312"/>
    </location>
</feature>
<feature type="transmembrane region" description="Helical" evidence="7">
    <location>
        <begin position="219"/>
        <end position="239"/>
    </location>
</feature>
<keyword evidence="7" id="KW-0132">Cell division</keyword>
<feature type="binding site" evidence="9">
    <location>
        <position position="223"/>
    </location>
    <ligand>
        <name>Mg(2+)</name>
        <dbReference type="ChEBI" id="CHEBI:18420"/>
    </ligand>
</feature>
<dbReference type="InterPro" id="IPR003524">
    <property type="entry name" value="PNAcMuramoyl-5peptid_Trfase"/>
</dbReference>
<dbReference type="GO" id="GO:0051301">
    <property type="term" value="P:cell division"/>
    <property type="evidence" value="ECO:0007669"/>
    <property type="project" value="UniProtKB-KW"/>
</dbReference>
<evidence type="ECO:0000256" key="3">
    <source>
        <dbReference type="ARBA" id="ARBA00022679"/>
    </source>
</evidence>
<dbReference type="EMBL" id="MEUB01000001">
    <property type="protein sequence ID" value="OGC25392.1"/>
    <property type="molecule type" value="Genomic_DNA"/>
</dbReference>
<gene>
    <name evidence="7" type="primary">mraY</name>
    <name evidence="10" type="ORF">A2310_01205</name>
</gene>
<protein>
    <recommendedName>
        <fullName evidence="7 8">Phospho-N-acetylmuramoyl-pentapeptide-transferase</fullName>
        <ecNumber evidence="7 8">2.7.8.13</ecNumber>
    </recommendedName>
    <alternativeName>
        <fullName evidence="7">UDP-MurNAc-pentapeptide phosphotransferase</fullName>
    </alternativeName>
</protein>
<keyword evidence="7" id="KW-0961">Cell wall biogenesis/degradation</keyword>
<keyword evidence="5 7" id="KW-1133">Transmembrane helix</keyword>
<keyword evidence="7" id="KW-0133">Cell shape</keyword>
<sequence length="313" mass="34636">MILYIILFFVSFFFSALLTAALIFLFSIIQVKQIERNEGPQSHKKKSGTPTMGGIGFVVVSVALGFVFANIWPIILLFLGYALIGFADDFIKVFLKRNLGLTFWQKIITQTILAFLFSYYISYNTSHFLFSDLFQFMGFHIYILFSTFLIVGCANAANLTDGLDGLLSGTSILVFISFFCIALYKSPVIKSFPYASGLSAVIAGAIFGFLIFNFPKAKIFMGDTGSLAIGAAVAGFSIILCKELLLVVVGGIFLVEALSVIIQVASYKLFKKRVFKMSPIHHHFELLGWGETKVVLMFWFAQIILSIAGILLA</sequence>
<feature type="transmembrane region" description="Helical" evidence="7">
    <location>
        <begin position="245"/>
        <end position="267"/>
    </location>
</feature>
<dbReference type="NCBIfam" id="TIGR00445">
    <property type="entry name" value="mraY"/>
    <property type="match status" value="1"/>
</dbReference>
<proteinExistence type="inferred from homology"/>
<keyword evidence="7" id="KW-0573">Peptidoglycan synthesis</keyword>
<evidence type="ECO:0000256" key="8">
    <source>
        <dbReference type="NCBIfam" id="TIGR00445"/>
    </source>
</evidence>
<dbReference type="EC" id="2.7.8.13" evidence="7 8"/>
<dbReference type="PANTHER" id="PTHR22926">
    <property type="entry name" value="PHOSPHO-N-ACETYLMURAMOYL-PENTAPEPTIDE-TRANSFERASE"/>
    <property type="match status" value="1"/>
</dbReference>
<dbReference type="InterPro" id="IPR000715">
    <property type="entry name" value="Glycosyl_transferase_4"/>
</dbReference>
<reference evidence="10 11" key="1">
    <citation type="journal article" date="2016" name="Nat. Commun.">
        <title>Thousands of microbial genomes shed light on interconnected biogeochemical processes in an aquifer system.</title>
        <authorList>
            <person name="Anantharaman K."/>
            <person name="Brown C.T."/>
            <person name="Hug L.A."/>
            <person name="Sharon I."/>
            <person name="Castelle C.J."/>
            <person name="Probst A.J."/>
            <person name="Thomas B.C."/>
            <person name="Singh A."/>
            <person name="Wilkins M.J."/>
            <person name="Karaoz U."/>
            <person name="Brodie E.L."/>
            <person name="Williams K.H."/>
            <person name="Hubbard S.S."/>
            <person name="Banfield J.F."/>
        </authorList>
    </citation>
    <scope>NUCLEOTIDE SEQUENCE [LARGE SCALE GENOMIC DNA]</scope>
</reference>
<feature type="transmembrane region" description="Helical" evidence="7">
    <location>
        <begin position="6"/>
        <end position="29"/>
    </location>
</feature>
<comment type="subcellular location">
    <subcellularLocation>
        <location evidence="7">Cell membrane</location>
        <topology evidence="7">Multi-pass membrane protein</topology>
    </subcellularLocation>
    <subcellularLocation>
        <location evidence="1">Membrane</location>
        <topology evidence="1">Multi-pass membrane protein</topology>
    </subcellularLocation>
</comment>
<comment type="catalytic activity">
    <reaction evidence="7">
        <text>UDP-N-acetyl-alpha-D-muramoyl-L-alanyl-gamma-D-glutamyl-meso-2,6-diaminopimeloyl-D-alanyl-D-alanine + di-trans,octa-cis-undecaprenyl phosphate = di-trans,octa-cis-undecaprenyl diphospho-N-acetyl-alpha-D-muramoyl-L-alanyl-D-glutamyl-meso-2,6-diaminopimeloyl-D-alanyl-D-alanine + UMP</text>
        <dbReference type="Rhea" id="RHEA:28386"/>
        <dbReference type="ChEBI" id="CHEBI:57865"/>
        <dbReference type="ChEBI" id="CHEBI:60392"/>
        <dbReference type="ChEBI" id="CHEBI:61386"/>
        <dbReference type="ChEBI" id="CHEBI:61387"/>
        <dbReference type="EC" id="2.7.8.13"/>
    </reaction>
</comment>
<evidence type="ECO:0000256" key="4">
    <source>
        <dbReference type="ARBA" id="ARBA00022692"/>
    </source>
</evidence>
<dbReference type="AlphaFoldDB" id="A0A1F4SY97"/>
<feature type="transmembrane region" description="Helical" evidence="7">
    <location>
        <begin position="166"/>
        <end position="186"/>
    </location>
</feature>
<keyword evidence="7" id="KW-1003">Cell membrane</keyword>
<keyword evidence="7 9" id="KW-0460">Magnesium</keyword>
<keyword evidence="6 7" id="KW-0472">Membrane</keyword>
<dbReference type="PANTHER" id="PTHR22926:SF5">
    <property type="entry name" value="PHOSPHO-N-ACETYLMURAMOYL-PENTAPEPTIDE-TRANSFERASE HOMOLOG"/>
    <property type="match status" value="1"/>
</dbReference>
<dbReference type="HAMAP" id="MF_00038">
    <property type="entry name" value="MraY"/>
    <property type="match status" value="1"/>
</dbReference>
<dbReference type="InterPro" id="IPR018480">
    <property type="entry name" value="PNAcMuramoyl-5peptid_Trfase_CS"/>
</dbReference>
<dbReference type="GO" id="GO:0051992">
    <property type="term" value="F:UDP-N-acetylmuramoyl-L-alanyl-D-glutamyl-meso-2,6-diaminopimelyl-D-alanyl-D-alanine:undecaprenyl-phosphate transferase activity"/>
    <property type="evidence" value="ECO:0007669"/>
    <property type="project" value="RHEA"/>
</dbReference>
<feature type="binding site" evidence="9">
    <location>
        <position position="158"/>
    </location>
    <ligand>
        <name>Mg(2+)</name>
        <dbReference type="ChEBI" id="CHEBI:18420"/>
    </ligand>
</feature>
<dbReference type="GO" id="GO:0005886">
    <property type="term" value="C:plasma membrane"/>
    <property type="evidence" value="ECO:0007669"/>
    <property type="project" value="UniProtKB-SubCell"/>
</dbReference>
<keyword evidence="4 7" id="KW-0812">Transmembrane</keyword>
<evidence type="ECO:0000313" key="11">
    <source>
        <dbReference type="Proteomes" id="UP000178417"/>
    </source>
</evidence>
<dbReference type="STRING" id="1802579.A2310_01205"/>
<feature type="transmembrane region" description="Helical" evidence="7">
    <location>
        <begin position="133"/>
        <end position="154"/>
    </location>
</feature>
<feature type="transmembrane region" description="Helical" evidence="7">
    <location>
        <begin position="103"/>
        <end position="121"/>
    </location>
</feature>
<comment type="function">
    <text evidence="7">Catalyzes the initial step of the lipid cycle reactions in the biosynthesis of the cell wall peptidoglycan: transfers peptidoglycan precursor phospho-MurNAc-pentapeptide from UDP-MurNAc-pentapeptide onto the lipid carrier undecaprenyl phosphate, yielding undecaprenyl-pyrophosphoryl-MurNAc-pentapeptide, known as lipid I.</text>
</comment>
<keyword evidence="7" id="KW-0131">Cell cycle</keyword>
<dbReference type="GO" id="GO:0008360">
    <property type="term" value="P:regulation of cell shape"/>
    <property type="evidence" value="ECO:0007669"/>
    <property type="project" value="UniProtKB-KW"/>
</dbReference>
<dbReference type="Pfam" id="PF00953">
    <property type="entry name" value="Glycos_transf_4"/>
    <property type="match status" value="1"/>
</dbReference>
<evidence type="ECO:0000256" key="6">
    <source>
        <dbReference type="ARBA" id="ARBA00023136"/>
    </source>
</evidence>
<dbReference type="Proteomes" id="UP000178417">
    <property type="component" value="Unassembled WGS sequence"/>
</dbReference>
<organism evidence="10 11">
    <name type="scientific">candidate division WOR-1 bacterium RIFOXYB2_FULL_37_13</name>
    <dbReference type="NCBI Taxonomy" id="1802579"/>
    <lineage>
        <taxon>Bacteria</taxon>
        <taxon>Bacillati</taxon>
        <taxon>Saganbacteria</taxon>
    </lineage>
</organism>
<comment type="pathway">
    <text evidence="7">Cell wall biogenesis; peptidoglycan biosynthesis.</text>
</comment>
<evidence type="ECO:0000256" key="1">
    <source>
        <dbReference type="ARBA" id="ARBA00004141"/>
    </source>
</evidence>
<keyword evidence="3 7" id="KW-0808">Transferase</keyword>
<dbReference type="PROSITE" id="PS01347">
    <property type="entry name" value="MRAY_1"/>
    <property type="match status" value="1"/>
</dbReference>